<feature type="region of interest" description="Disordered" evidence="1">
    <location>
        <begin position="207"/>
        <end position="237"/>
    </location>
</feature>
<dbReference type="RefSeq" id="WP_171976081.1">
    <property type="nucleotide sequence ID" value="NZ_CAWOXK010000001.1"/>
</dbReference>
<evidence type="ECO:0000313" key="2">
    <source>
        <dbReference type="EMBL" id="QDL08352.1"/>
    </source>
</evidence>
<evidence type="ECO:0000313" key="3">
    <source>
        <dbReference type="Proteomes" id="UP000503129"/>
    </source>
</evidence>
<name>A0A856MCD7_9CYAN</name>
<dbReference type="KEGG" id="bsen:DP114_10980"/>
<organism evidence="2 3">
    <name type="scientific">Brasilonema sennae CENA114</name>
    <dbReference type="NCBI Taxonomy" id="415709"/>
    <lineage>
        <taxon>Bacteria</taxon>
        <taxon>Bacillati</taxon>
        <taxon>Cyanobacteriota</taxon>
        <taxon>Cyanophyceae</taxon>
        <taxon>Nostocales</taxon>
        <taxon>Scytonemataceae</taxon>
        <taxon>Brasilonema</taxon>
        <taxon>Bromeliae group (in: Brasilonema)</taxon>
    </lineage>
</organism>
<dbReference type="AlphaFoldDB" id="A0A856MCD7"/>
<sequence length="397" mass="44519">MHYKSLDKNLIPLEIPNPQGASGNYFEQISHTCVMTGMQIRKGDIINAVMPIFQPLEADRSIRSELYIGTQQGDNGGGGDIFLQFGYVLVGLRFQTVNYYGHGAINALSLIWRRWLNGQVTNEELISEPLIPQLPSYVKTFGSPEWVEVYVPDEYVAIGICGRASSYVNTLSLIAGKPAFDLSAIVRKQDINALVRVNRQEMEQKLIQEQKDADEAAEGDRQRAQLEQQQEQADRDATNYQLTCEFSGGTRSAAEGLSVVTFNNDDSEAFDGKLRLLYANRSFIRAIFELQEPATFAVLYLSHLSCGTGGKKGYSPVKIEVNNKCVAANHDPRSDNYTIDRFEITSYLHVGINEITITLGDITTHYWIEWLKLFINLPHQGNFISAPRVLARNNPTQ</sequence>
<dbReference type="Proteomes" id="UP000503129">
    <property type="component" value="Chromosome"/>
</dbReference>
<protein>
    <submittedName>
        <fullName evidence="2">Uncharacterized protein</fullName>
    </submittedName>
</protein>
<reference evidence="2 3" key="1">
    <citation type="submission" date="2018-06" db="EMBL/GenBank/DDBJ databases">
        <title>Comparative genomics of Brasilonema spp. strains.</title>
        <authorList>
            <person name="Alvarenga D.O."/>
            <person name="Fiore M.F."/>
            <person name="Varani A.M."/>
        </authorList>
    </citation>
    <scope>NUCLEOTIDE SEQUENCE [LARGE SCALE GENOMIC DNA]</scope>
    <source>
        <strain evidence="2 3">CENA114</strain>
    </source>
</reference>
<feature type="compositionally biased region" description="Basic and acidic residues" evidence="1">
    <location>
        <begin position="207"/>
        <end position="224"/>
    </location>
</feature>
<proteinExistence type="predicted"/>
<evidence type="ECO:0000256" key="1">
    <source>
        <dbReference type="SAM" id="MobiDB-lite"/>
    </source>
</evidence>
<gene>
    <name evidence="2" type="ORF">DP114_10980</name>
</gene>
<dbReference type="EMBL" id="CP030118">
    <property type="protein sequence ID" value="QDL08352.1"/>
    <property type="molecule type" value="Genomic_DNA"/>
</dbReference>
<keyword evidence="3" id="KW-1185">Reference proteome</keyword>
<accession>A0A856MCD7</accession>